<dbReference type="EMBL" id="BMHB01000002">
    <property type="protein sequence ID" value="GGI16321.1"/>
    <property type="molecule type" value="Genomic_DNA"/>
</dbReference>
<evidence type="ECO:0000313" key="1">
    <source>
        <dbReference type="EMBL" id="GGI16321.1"/>
    </source>
</evidence>
<protein>
    <recommendedName>
        <fullName evidence="3">DUF1963 domain-containing protein</fullName>
    </recommendedName>
</protein>
<dbReference type="InterPro" id="IPR035948">
    <property type="entry name" value="YwqG-like_sf"/>
</dbReference>
<keyword evidence="2" id="KW-1185">Reference proteome</keyword>
<reference evidence="2" key="1">
    <citation type="journal article" date="2019" name="Int. J. Syst. Evol. Microbiol.">
        <title>The Global Catalogue of Microorganisms (GCM) 10K type strain sequencing project: providing services to taxonomists for standard genome sequencing and annotation.</title>
        <authorList>
            <consortium name="The Broad Institute Genomics Platform"/>
            <consortium name="The Broad Institute Genome Sequencing Center for Infectious Disease"/>
            <person name="Wu L."/>
            <person name="Ma J."/>
        </authorList>
    </citation>
    <scope>NUCLEOTIDE SEQUENCE [LARGE SCALE GENOMIC DNA]</scope>
    <source>
        <strain evidence="2">CGMCC 1.14993</strain>
    </source>
</reference>
<evidence type="ECO:0000313" key="2">
    <source>
        <dbReference type="Proteomes" id="UP000626244"/>
    </source>
</evidence>
<dbReference type="Gene3D" id="2.30.320.10">
    <property type="entry name" value="YwqG-like"/>
    <property type="match status" value="1"/>
</dbReference>
<gene>
    <name evidence="1" type="ORF">GCM10007380_32380</name>
</gene>
<dbReference type="PANTHER" id="PTHR36436">
    <property type="entry name" value="SLL5081 PROTEIN"/>
    <property type="match status" value="1"/>
</dbReference>
<sequence length="261" mass="30195">MKSLEIPKELLNFKDLIESTVKDSVVIQPDVRKTSLTESKFCGDPYFPKQMEYPKDENGEPMKLLAQINFSEIPQMNEFPNSGLLQFYISADDDVYGIDFDEPAKQNNFKLIYHEQLNETDLIEDFSFVTDDREIEFPIGKEAGMTFDLVVQPVSAFSVDFDIIEENIPLDQKIEHENCNDLHELYIEKFVGDGHRIGGYPYFTQADPRNKDEYPILLLQIDSDDLIDCMFGDVGVANFFISREDLLNKNFTNVLYNWDCC</sequence>
<evidence type="ECO:0008006" key="3">
    <source>
        <dbReference type="Google" id="ProtNLM"/>
    </source>
</evidence>
<dbReference type="PANTHER" id="PTHR36436:SF6">
    <property type="entry name" value="SLL5081 PROTEIN"/>
    <property type="match status" value="1"/>
</dbReference>
<dbReference type="SUPFAM" id="SSF103032">
    <property type="entry name" value="Hypothetical protein YwqG"/>
    <property type="match status" value="1"/>
</dbReference>
<organism evidence="1 2">
    <name type="scientific">Gottfriedia solisilvae</name>
    <dbReference type="NCBI Taxonomy" id="1516104"/>
    <lineage>
        <taxon>Bacteria</taxon>
        <taxon>Bacillati</taxon>
        <taxon>Bacillota</taxon>
        <taxon>Bacilli</taxon>
        <taxon>Bacillales</taxon>
        <taxon>Bacillaceae</taxon>
        <taxon>Gottfriedia</taxon>
    </lineage>
</organism>
<name>A0A8J3F182_9BACI</name>
<accession>A0A8J3F182</accession>
<dbReference type="Proteomes" id="UP000626244">
    <property type="component" value="Unassembled WGS sequence"/>
</dbReference>
<dbReference type="InterPro" id="IPR015315">
    <property type="entry name" value="DUF1963"/>
</dbReference>
<proteinExistence type="predicted"/>
<dbReference type="Pfam" id="PF09234">
    <property type="entry name" value="DUF1963"/>
    <property type="match status" value="1"/>
</dbReference>
<dbReference type="AlphaFoldDB" id="A0A8J3F182"/>
<comment type="caution">
    <text evidence="1">The sequence shown here is derived from an EMBL/GenBank/DDBJ whole genome shotgun (WGS) entry which is preliminary data.</text>
</comment>